<evidence type="ECO:0000256" key="1">
    <source>
        <dbReference type="SAM" id="Phobius"/>
    </source>
</evidence>
<dbReference type="GO" id="GO:0016020">
    <property type="term" value="C:membrane"/>
    <property type="evidence" value="ECO:0007669"/>
    <property type="project" value="InterPro"/>
</dbReference>
<dbReference type="Proteomes" id="UP000800040">
    <property type="component" value="Unassembled WGS sequence"/>
</dbReference>
<dbReference type="AlphaFoldDB" id="A0A6A5K1V0"/>
<keyword evidence="3" id="KW-1185">Reference proteome</keyword>
<dbReference type="EMBL" id="ML975636">
    <property type="protein sequence ID" value="KAF1828172.1"/>
    <property type="molecule type" value="Genomic_DNA"/>
</dbReference>
<evidence type="ECO:0000313" key="3">
    <source>
        <dbReference type="Proteomes" id="UP000800040"/>
    </source>
</evidence>
<keyword evidence="1" id="KW-0812">Transmembrane</keyword>
<proteinExistence type="predicted"/>
<dbReference type="PROSITE" id="PS51257">
    <property type="entry name" value="PROKAR_LIPOPROTEIN"/>
    <property type="match status" value="1"/>
</dbReference>
<evidence type="ECO:0000313" key="2">
    <source>
        <dbReference type="EMBL" id="KAF1828172.1"/>
    </source>
</evidence>
<gene>
    <name evidence="2" type="ORF">BDW02DRAFT_584688</name>
</gene>
<reference evidence="2" key="1">
    <citation type="submission" date="2020-01" db="EMBL/GenBank/DDBJ databases">
        <authorList>
            <consortium name="DOE Joint Genome Institute"/>
            <person name="Haridas S."/>
            <person name="Albert R."/>
            <person name="Binder M."/>
            <person name="Bloem J."/>
            <person name="Labutti K."/>
            <person name="Salamov A."/>
            <person name="Andreopoulos B."/>
            <person name="Baker S.E."/>
            <person name="Barry K."/>
            <person name="Bills G."/>
            <person name="Bluhm B.H."/>
            <person name="Cannon C."/>
            <person name="Castanera R."/>
            <person name="Culley D.E."/>
            <person name="Daum C."/>
            <person name="Ezra D."/>
            <person name="Gonzalez J.B."/>
            <person name="Henrissat B."/>
            <person name="Kuo A."/>
            <person name="Liang C."/>
            <person name="Lipzen A."/>
            <person name="Lutzoni F."/>
            <person name="Magnuson J."/>
            <person name="Mondo S."/>
            <person name="Nolan M."/>
            <person name="Ohm R."/>
            <person name="Pangilinan J."/>
            <person name="Park H.-J."/>
            <person name="Ramirez L."/>
            <person name="Alfaro M."/>
            <person name="Sun H."/>
            <person name="Tritt A."/>
            <person name="Yoshinaga Y."/>
            <person name="Zwiers L.-H."/>
            <person name="Turgeon B.G."/>
            <person name="Goodwin S.B."/>
            <person name="Spatafora J.W."/>
            <person name="Crous P.W."/>
            <person name="Grigoriev I.V."/>
        </authorList>
    </citation>
    <scope>NUCLEOTIDE SEQUENCE</scope>
    <source>
        <strain evidence="2">P77</strain>
    </source>
</reference>
<dbReference type="InterPro" id="IPR033481">
    <property type="entry name" value="Dni1/Fig1"/>
</dbReference>
<accession>A0A6A5K1V0</accession>
<name>A0A6A5K1V0_9PLEO</name>
<sequence length="315" mass="33982">MPFSQKFRDVNWRFFAYFLIVPITTFYTLVLTGCVTNSPGLPNLHFLNLHLPATNPPTSTDLRVGYFGICINSSSGFVCSTTHGMKASDLASKFRNTTTPLPSVNVSEGLIEFAMTLQGNIFPPLLAGAGAIFALGVFFFVLLQRDVRVGDQVIRGMSNKKLSPERTERYRKGATVSFYISLGLALASAMAVAQTAAGMQFTLQAIEGQASETLRNPDNLFLIGKGLPKISSITAGKPNQILQWFIVACSAIFSVGIGQIFDEPFFKVARNPYMKDLPAMPLQGPLPMAGGPLHGIVGPPPPPMPLLPPPLPPPV</sequence>
<dbReference type="OrthoDB" id="3524679at2759"/>
<protein>
    <submittedName>
        <fullName evidence="2">Uncharacterized protein</fullName>
    </submittedName>
</protein>
<feature type="transmembrane region" description="Helical" evidence="1">
    <location>
        <begin position="176"/>
        <end position="197"/>
    </location>
</feature>
<feature type="transmembrane region" description="Helical" evidence="1">
    <location>
        <begin position="121"/>
        <end position="143"/>
    </location>
</feature>
<keyword evidence="1" id="KW-0472">Membrane</keyword>
<keyword evidence="1" id="KW-1133">Transmembrane helix</keyword>
<organism evidence="2 3">
    <name type="scientific">Decorospora gaudefroyi</name>
    <dbReference type="NCBI Taxonomy" id="184978"/>
    <lineage>
        <taxon>Eukaryota</taxon>
        <taxon>Fungi</taxon>
        <taxon>Dikarya</taxon>
        <taxon>Ascomycota</taxon>
        <taxon>Pezizomycotina</taxon>
        <taxon>Dothideomycetes</taxon>
        <taxon>Pleosporomycetidae</taxon>
        <taxon>Pleosporales</taxon>
        <taxon>Pleosporineae</taxon>
        <taxon>Pleosporaceae</taxon>
        <taxon>Decorospora</taxon>
    </lineage>
</organism>
<dbReference type="Pfam" id="PF12351">
    <property type="entry name" value="Fig1"/>
    <property type="match status" value="1"/>
</dbReference>
<feature type="transmembrane region" description="Helical" evidence="1">
    <location>
        <begin position="12"/>
        <end position="30"/>
    </location>
</feature>
<feature type="transmembrane region" description="Helical" evidence="1">
    <location>
        <begin position="241"/>
        <end position="261"/>
    </location>
</feature>